<evidence type="ECO:0000259" key="1">
    <source>
        <dbReference type="PROSITE" id="PS50013"/>
    </source>
</evidence>
<dbReference type="Gene3D" id="2.40.50.40">
    <property type="match status" value="1"/>
</dbReference>
<organism evidence="2">
    <name type="scientific">Spongospora subterranea</name>
    <dbReference type="NCBI Taxonomy" id="70186"/>
    <lineage>
        <taxon>Eukaryota</taxon>
        <taxon>Sar</taxon>
        <taxon>Rhizaria</taxon>
        <taxon>Endomyxa</taxon>
        <taxon>Phytomyxea</taxon>
        <taxon>Plasmodiophorida</taxon>
        <taxon>Plasmodiophoridae</taxon>
        <taxon>Spongospora</taxon>
    </lineage>
</organism>
<dbReference type="AlphaFoldDB" id="A0A0H5RD01"/>
<dbReference type="PROSITE" id="PS50013">
    <property type="entry name" value="CHROMO_2"/>
    <property type="match status" value="1"/>
</dbReference>
<dbReference type="InterPro" id="IPR016197">
    <property type="entry name" value="Chromo-like_dom_sf"/>
</dbReference>
<reference evidence="2" key="1">
    <citation type="submission" date="2015-04" db="EMBL/GenBank/DDBJ databases">
        <title>The genome sequence of the plant pathogenic Rhizarian Plasmodiophora brassicae reveals insights in its biotrophic life cycle and the origin of chitin synthesis.</title>
        <authorList>
            <person name="Schwelm A."/>
            <person name="Fogelqvist J."/>
            <person name="Knaust A."/>
            <person name="Julke S."/>
            <person name="Lilja T."/>
            <person name="Dhandapani V."/>
            <person name="Bonilla-Rosso G."/>
            <person name="Karlsson M."/>
            <person name="Shevchenko A."/>
            <person name="Choi S.R."/>
            <person name="Kim H.G."/>
            <person name="Park J.Y."/>
            <person name="Lim Y.P."/>
            <person name="Ludwig-Muller J."/>
            <person name="Dixelius C."/>
        </authorList>
    </citation>
    <scope>NUCLEOTIDE SEQUENCE</scope>
    <source>
        <tissue evidence="2">Potato root galls</tissue>
    </source>
</reference>
<dbReference type="SUPFAM" id="SSF54160">
    <property type="entry name" value="Chromo domain-like"/>
    <property type="match status" value="1"/>
</dbReference>
<dbReference type="InterPro" id="IPR000953">
    <property type="entry name" value="Chromo/chromo_shadow_dom"/>
</dbReference>
<feature type="domain" description="Chromo" evidence="1">
    <location>
        <begin position="55"/>
        <end position="88"/>
    </location>
</feature>
<proteinExistence type="predicted"/>
<sequence length="108" mass="12463">MARPVQNHSEWHYVIEHLITGDQLEAHVTRLKFYCDASLCVTQELLTHVSSGIGFVVDSLLACRFQDNRWEVHVRWAGFEASDRSWEPAHIVLEDCSSDVETRCFRSS</sequence>
<evidence type="ECO:0000313" key="2">
    <source>
        <dbReference type="EMBL" id="CRZ06394.1"/>
    </source>
</evidence>
<protein>
    <recommendedName>
        <fullName evidence="1">Chromo domain-containing protein</fullName>
    </recommendedName>
</protein>
<dbReference type="InterPro" id="IPR023780">
    <property type="entry name" value="Chromo_domain"/>
</dbReference>
<name>A0A0H5RD01_9EUKA</name>
<dbReference type="Pfam" id="PF00385">
    <property type="entry name" value="Chromo"/>
    <property type="match status" value="1"/>
</dbReference>
<dbReference type="EMBL" id="HACM01005952">
    <property type="protein sequence ID" value="CRZ06394.1"/>
    <property type="molecule type" value="Transcribed_RNA"/>
</dbReference>
<accession>A0A0H5RD01</accession>
<dbReference type="CDD" id="cd00024">
    <property type="entry name" value="CD_CSD"/>
    <property type="match status" value="1"/>
</dbReference>